<feature type="region of interest" description="Disordered" evidence="1">
    <location>
        <begin position="1"/>
        <end position="32"/>
    </location>
</feature>
<organism evidence="2 3">
    <name type="scientific">Stylophora pistillata</name>
    <name type="common">Smooth cauliflower coral</name>
    <dbReference type="NCBI Taxonomy" id="50429"/>
    <lineage>
        <taxon>Eukaryota</taxon>
        <taxon>Metazoa</taxon>
        <taxon>Cnidaria</taxon>
        <taxon>Anthozoa</taxon>
        <taxon>Hexacorallia</taxon>
        <taxon>Scleractinia</taxon>
        <taxon>Astrocoeniina</taxon>
        <taxon>Pocilloporidae</taxon>
        <taxon>Stylophora</taxon>
    </lineage>
</organism>
<gene>
    <name evidence="2" type="ORF">AWC38_SpisGene22413</name>
</gene>
<dbReference type="Proteomes" id="UP000225706">
    <property type="component" value="Unassembled WGS sequence"/>
</dbReference>
<protein>
    <submittedName>
        <fullName evidence="2">Uncharacterized protein</fullName>
    </submittedName>
</protein>
<evidence type="ECO:0000256" key="1">
    <source>
        <dbReference type="SAM" id="MobiDB-lite"/>
    </source>
</evidence>
<accession>A0A2B4R8M1</accession>
<evidence type="ECO:0000313" key="3">
    <source>
        <dbReference type="Proteomes" id="UP000225706"/>
    </source>
</evidence>
<dbReference type="AlphaFoldDB" id="A0A2B4R8M1"/>
<proteinExistence type="predicted"/>
<comment type="caution">
    <text evidence="2">The sequence shown here is derived from an EMBL/GenBank/DDBJ whole genome shotgun (WGS) entry which is preliminary data.</text>
</comment>
<reference evidence="3" key="1">
    <citation type="journal article" date="2017" name="bioRxiv">
        <title>Comparative analysis of the genomes of Stylophora pistillata and Acropora digitifera provides evidence for extensive differences between species of corals.</title>
        <authorList>
            <person name="Voolstra C.R."/>
            <person name="Li Y."/>
            <person name="Liew Y.J."/>
            <person name="Baumgarten S."/>
            <person name="Zoccola D."/>
            <person name="Flot J.-F."/>
            <person name="Tambutte S."/>
            <person name="Allemand D."/>
            <person name="Aranda M."/>
        </authorList>
    </citation>
    <scope>NUCLEOTIDE SEQUENCE [LARGE SCALE GENOMIC DNA]</scope>
</reference>
<sequence>MAASGNSRENPLGMEVIHDETPPDLDPKGSTDPKVLVKSTFASPEALNLLRLAFTSNSVGASDSVGALKAPVTDQPHIMQARVLKTQETARTKVNTMSADAEGIGSEAEQPAVKTPIKFQEFFKRKSKSRKEHLKPKSTRKVERDVSIDIGIMTARGKSHKLSKTLILCWLPSNIEDKTWRSQ</sequence>
<evidence type="ECO:0000313" key="2">
    <source>
        <dbReference type="EMBL" id="PFX13496.1"/>
    </source>
</evidence>
<name>A0A2B4R8M1_STYPI</name>
<dbReference type="EMBL" id="LSMT01000962">
    <property type="protein sequence ID" value="PFX13496.1"/>
    <property type="molecule type" value="Genomic_DNA"/>
</dbReference>
<keyword evidence="3" id="KW-1185">Reference proteome</keyword>
<feature type="compositionally biased region" description="Basic and acidic residues" evidence="1">
    <location>
        <begin position="16"/>
        <end position="31"/>
    </location>
</feature>